<feature type="transmembrane region" description="Helical" evidence="1">
    <location>
        <begin position="48"/>
        <end position="65"/>
    </location>
</feature>
<accession>A0AAN5CHU7</accession>
<protein>
    <recommendedName>
        <fullName evidence="4">G protein-coupled receptor</fullName>
    </recommendedName>
</protein>
<comment type="caution">
    <text evidence="2">The sequence shown here is derived from an EMBL/GenBank/DDBJ whole genome shotgun (WGS) entry which is preliminary data.</text>
</comment>
<feature type="non-terminal residue" evidence="2">
    <location>
        <position position="67"/>
    </location>
</feature>
<keyword evidence="1" id="KW-1133">Transmembrane helix</keyword>
<feature type="non-terminal residue" evidence="2">
    <location>
        <position position="1"/>
    </location>
</feature>
<evidence type="ECO:0000313" key="3">
    <source>
        <dbReference type="Proteomes" id="UP001328107"/>
    </source>
</evidence>
<keyword evidence="3" id="KW-1185">Reference proteome</keyword>
<dbReference type="AlphaFoldDB" id="A0AAN5CHU7"/>
<dbReference type="EMBL" id="BTRK01000004">
    <property type="protein sequence ID" value="GMR44663.1"/>
    <property type="molecule type" value="Genomic_DNA"/>
</dbReference>
<sequence length="67" mass="7885">WITPLCIIITLILIFAFIFLAAIFMHISHVLRKRTHHSTETMKRTRRSVFNLFVQISVLYVFIIVPG</sequence>
<evidence type="ECO:0008006" key="4">
    <source>
        <dbReference type="Google" id="ProtNLM"/>
    </source>
</evidence>
<evidence type="ECO:0000313" key="2">
    <source>
        <dbReference type="EMBL" id="GMR44663.1"/>
    </source>
</evidence>
<keyword evidence="1" id="KW-0472">Membrane</keyword>
<keyword evidence="1" id="KW-0812">Transmembrane</keyword>
<name>A0AAN5CHU7_9BILA</name>
<gene>
    <name evidence="2" type="ORF">PMAYCL1PPCAC_14858</name>
</gene>
<proteinExistence type="predicted"/>
<feature type="transmembrane region" description="Helical" evidence="1">
    <location>
        <begin position="6"/>
        <end position="27"/>
    </location>
</feature>
<evidence type="ECO:0000256" key="1">
    <source>
        <dbReference type="SAM" id="Phobius"/>
    </source>
</evidence>
<dbReference type="Proteomes" id="UP001328107">
    <property type="component" value="Unassembled WGS sequence"/>
</dbReference>
<reference evidence="3" key="1">
    <citation type="submission" date="2022-10" db="EMBL/GenBank/DDBJ databases">
        <title>Genome assembly of Pristionchus species.</title>
        <authorList>
            <person name="Yoshida K."/>
            <person name="Sommer R.J."/>
        </authorList>
    </citation>
    <scope>NUCLEOTIDE SEQUENCE [LARGE SCALE GENOMIC DNA]</scope>
    <source>
        <strain evidence="3">RS5460</strain>
    </source>
</reference>
<organism evidence="2 3">
    <name type="scientific">Pristionchus mayeri</name>
    <dbReference type="NCBI Taxonomy" id="1317129"/>
    <lineage>
        <taxon>Eukaryota</taxon>
        <taxon>Metazoa</taxon>
        <taxon>Ecdysozoa</taxon>
        <taxon>Nematoda</taxon>
        <taxon>Chromadorea</taxon>
        <taxon>Rhabditida</taxon>
        <taxon>Rhabditina</taxon>
        <taxon>Diplogasteromorpha</taxon>
        <taxon>Diplogasteroidea</taxon>
        <taxon>Neodiplogasteridae</taxon>
        <taxon>Pristionchus</taxon>
    </lineage>
</organism>